<dbReference type="Proteomes" id="UP001138751">
    <property type="component" value="Unassembled WGS sequence"/>
</dbReference>
<sequence length="306" mass="31712">MAAPADITDDVLDLAFREARPMAALASAERYLIARRGGPPRVPAAVIQALEDLAGGRPAPSPVTRAALAIADIVERHGAAFPPGAEPAYHDRHHQAEAVLAMGWLAGAARRLGLLSHEEAEVAVAAMAAHDLLHDGQPHAERGLLERRSAEAAAAIAAQHGVAPEMIAALRRTILATTWPWVESEAPDLLCRLAREADLFGSSLPTLGMRLSRLLALELATAGQPAAETVAGHAARLALLRLLPPPTPAARVLGLEAARAAQIAAYGATAARLRIEPPTPDAGAAALDTMDAGDAEALLAWAGTAK</sequence>
<reference evidence="1" key="1">
    <citation type="submission" date="2020-01" db="EMBL/GenBank/DDBJ databases">
        <authorList>
            <person name="Rat A."/>
        </authorList>
    </citation>
    <scope>NUCLEOTIDE SEQUENCE</scope>
    <source>
        <strain evidence="1">LMG 31231</strain>
    </source>
</reference>
<name>A0A9X9WUZ9_9PROT</name>
<dbReference type="EMBL" id="JAAEDM010000013">
    <property type="protein sequence ID" value="MBR0670978.1"/>
    <property type="molecule type" value="Genomic_DNA"/>
</dbReference>
<evidence type="ECO:0000313" key="2">
    <source>
        <dbReference type="Proteomes" id="UP001138751"/>
    </source>
</evidence>
<dbReference type="AlphaFoldDB" id="A0A9X9WUZ9"/>
<reference evidence="1" key="2">
    <citation type="journal article" date="2021" name="Syst. Appl. Microbiol.">
        <title>Roseomonas hellenica sp. nov., isolated from roots of wild-growing Alkanna tinctoria.</title>
        <authorList>
            <person name="Rat A."/>
            <person name="Naranjo H.D."/>
            <person name="Lebbe L."/>
            <person name="Cnockaert M."/>
            <person name="Krigas N."/>
            <person name="Grigoriadou K."/>
            <person name="Maloupa E."/>
            <person name="Willems A."/>
        </authorList>
    </citation>
    <scope>NUCLEOTIDE SEQUENCE</scope>
    <source>
        <strain evidence="1">LMG 31231</strain>
    </source>
</reference>
<evidence type="ECO:0000313" key="1">
    <source>
        <dbReference type="EMBL" id="MBR0670978.1"/>
    </source>
</evidence>
<keyword evidence="2" id="KW-1185">Reference proteome</keyword>
<dbReference type="RefSeq" id="WP_211861352.1">
    <property type="nucleotide sequence ID" value="NZ_JAAEDM010000013.1"/>
</dbReference>
<proteinExistence type="predicted"/>
<dbReference type="SUPFAM" id="SSF109604">
    <property type="entry name" value="HD-domain/PDEase-like"/>
    <property type="match status" value="1"/>
</dbReference>
<accession>A0A9X9WUZ9</accession>
<organism evidence="1 2">
    <name type="scientific">Neoroseomonas soli</name>
    <dbReference type="NCBI Taxonomy" id="1081025"/>
    <lineage>
        <taxon>Bacteria</taxon>
        <taxon>Pseudomonadati</taxon>
        <taxon>Pseudomonadota</taxon>
        <taxon>Alphaproteobacteria</taxon>
        <taxon>Acetobacterales</taxon>
        <taxon>Acetobacteraceae</taxon>
        <taxon>Neoroseomonas</taxon>
    </lineage>
</organism>
<evidence type="ECO:0008006" key="3">
    <source>
        <dbReference type="Google" id="ProtNLM"/>
    </source>
</evidence>
<comment type="caution">
    <text evidence="1">The sequence shown here is derived from an EMBL/GenBank/DDBJ whole genome shotgun (WGS) entry which is preliminary data.</text>
</comment>
<gene>
    <name evidence="1" type="ORF">GXW76_07320</name>
</gene>
<protein>
    <recommendedName>
        <fullName evidence="3">HD domain-containing protein</fullName>
    </recommendedName>
</protein>